<dbReference type="EMBL" id="CAUYUJ010021248">
    <property type="protein sequence ID" value="CAK0903527.1"/>
    <property type="molecule type" value="Genomic_DNA"/>
</dbReference>
<feature type="region of interest" description="Disordered" evidence="1">
    <location>
        <begin position="1"/>
        <end position="20"/>
    </location>
</feature>
<proteinExistence type="predicted"/>
<accession>A0ABN9XU27</accession>
<evidence type="ECO:0000256" key="1">
    <source>
        <dbReference type="SAM" id="MobiDB-lite"/>
    </source>
</evidence>
<feature type="non-terminal residue" evidence="2">
    <location>
        <position position="1"/>
    </location>
</feature>
<evidence type="ECO:0000313" key="2">
    <source>
        <dbReference type="EMBL" id="CAK0903527.1"/>
    </source>
</evidence>
<feature type="non-terminal residue" evidence="2">
    <location>
        <position position="144"/>
    </location>
</feature>
<comment type="caution">
    <text evidence="2">The sequence shown here is derived from an EMBL/GenBank/DDBJ whole genome shotgun (WGS) entry which is preliminary data.</text>
</comment>
<sequence length="144" mass="15442">TKAPPKLAPQNSAAIRGPHNGAGEFWMLGFASEAVQSSAGTGRECSRKAEGLGKGYKSGRPRGRAAASSVDGLATEMTNDADLPETQRGIKVTTEILKERKVQATHQRDAAMDDRERRAKVTFAANTSPCIRAALFKGNIEEMR</sequence>
<organism evidence="2 3">
    <name type="scientific">Prorocentrum cordatum</name>
    <dbReference type="NCBI Taxonomy" id="2364126"/>
    <lineage>
        <taxon>Eukaryota</taxon>
        <taxon>Sar</taxon>
        <taxon>Alveolata</taxon>
        <taxon>Dinophyceae</taxon>
        <taxon>Prorocentrales</taxon>
        <taxon>Prorocentraceae</taxon>
        <taxon>Prorocentrum</taxon>
    </lineage>
</organism>
<reference evidence="2" key="1">
    <citation type="submission" date="2023-10" db="EMBL/GenBank/DDBJ databases">
        <authorList>
            <person name="Chen Y."/>
            <person name="Shah S."/>
            <person name="Dougan E. K."/>
            <person name="Thang M."/>
            <person name="Chan C."/>
        </authorList>
    </citation>
    <scope>NUCLEOTIDE SEQUENCE [LARGE SCALE GENOMIC DNA]</scope>
</reference>
<keyword evidence="3" id="KW-1185">Reference proteome</keyword>
<protein>
    <submittedName>
        <fullName evidence="2">Uncharacterized protein</fullName>
    </submittedName>
</protein>
<feature type="region of interest" description="Disordered" evidence="1">
    <location>
        <begin position="39"/>
        <end position="86"/>
    </location>
</feature>
<name>A0ABN9XU27_9DINO</name>
<gene>
    <name evidence="2" type="ORF">PCOR1329_LOCUS79830</name>
</gene>
<evidence type="ECO:0000313" key="3">
    <source>
        <dbReference type="Proteomes" id="UP001189429"/>
    </source>
</evidence>
<dbReference type="Proteomes" id="UP001189429">
    <property type="component" value="Unassembled WGS sequence"/>
</dbReference>